<feature type="compositionally biased region" description="Pro residues" evidence="1">
    <location>
        <begin position="215"/>
        <end position="232"/>
    </location>
</feature>
<name>A0A427YBV7_9TREE</name>
<feature type="region of interest" description="Disordered" evidence="1">
    <location>
        <begin position="519"/>
        <end position="540"/>
    </location>
</feature>
<gene>
    <name evidence="2" type="ORF">EHS25_002866</name>
</gene>
<reference evidence="2 3" key="1">
    <citation type="submission" date="2018-11" db="EMBL/GenBank/DDBJ databases">
        <title>Genome sequence of Saitozyma podzolica DSM 27192.</title>
        <authorList>
            <person name="Aliyu H."/>
            <person name="Gorte O."/>
            <person name="Ochsenreither K."/>
        </authorList>
    </citation>
    <scope>NUCLEOTIDE SEQUENCE [LARGE SCALE GENOMIC DNA]</scope>
    <source>
        <strain evidence="2 3">DSM 27192</strain>
    </source>
</reference>
<comment type="caution">
    <text evidence="2">The sequence shown here is derived from an EMBL/GenBank/DDBJ whole genome shotgun (WGS) entry which is preliminary data.</text>
</comment>
<feature type="compositionally biased region" description="Basic and acidic residues" evidence="1">
    <location>
        <begin position="250"/>
        <end position="270"/>
    </location>
</feature>
<feature type="compositionally biased region" description="Basic and acidic residues" evidence="1">
    <location>
        <begin position="126"/>
        <end position="135"/>
    </location>
</feature>
<feature type="region of interest" description="Disordered" evidence="1">
    <location>
        <begin position="193"/>
        <end position="270"/>
    </location>
</feature>
<evidence type="ECO:0000313" key="3">
    <source>
        <dbReference type="Proteomes" id="UP000279259"/>
    </source>
</evidence>
<feature type="compositionally biased region" description="Polar residues" evidence="1">
    <location>
        <begin position="233"/>
        <end position="245"/>
    </location>
</feature>
<dbReference type="AlphaFoldDB" id="A0A427YBV7"/>
<sequence length="630" mass="69034">MPPRLGGLRHVQANNGHRAARLPVYDFLLPWAANLEGLGGFWSSNPRTRTRGTATAASYVPSPRDDDPADEGWTASYRPPETESHLTTLESSPFGLERGGGTEPANAAAGPSRSRPAPSLPLKTTSHRDIRKVETESPPPTLMPSSPRRKTRGDPDPADTAAGSSPPSFGPPLPPSLSQSLLPRRHIYPRRSIAHALKPLPTDTPLPRLTALPKSPKPPNPSGTEQSPPPQPTHISRSLRTTLSRPNPPDPRHLLTQLRHEPSRLSRDDGELLMSYSRRMSDARTERWTKDLMGRMRLAPVEWVKVVWGKPAFRAAGRSVRPGEPIVQRSTASQGPAPNSPVPPSHPVPEAIHAAEPAFPADMEEAGPSVTPPKRRRPRLLSLGLNTWAVRSWPPNSNLTLPCTSQQFLQYTHYRLALSDAPRPQLAEMLDALGSFLPAHEPQDALDVLHLFLAYPSRPARAPSWSSSISPPGQSGHHDPPQNSEAFSLSLLNEFVARYPAISPTRQTLHLIITSCLGSGSHRTRTRSPSDVNESVSQTSAGGLLTRRTPWLSSATSLRGGTSPRDWRLYGTSSGMPCGRILSIWRNTPGTPGRTNAHGYRVCVTARRPREVEPQPRVRVRVIFRVRIRV</sequence>
<feature type="compositionally biased region" description="Low complexity" evidence="1">
    <location>
        <begin position="104"/>
        <end position="122"/>
    </location>
</feature>
<feature type="region of interest" description="Disordered" evidence="1">
    <location>
        <begin position="53"/>
        <end position="180"/>
    </location>
</feature>
<proteinExistence type="predicted"/>
<dbReference type="OrthoDB" id="2564910at2759"/>
<accession>A0A427YBV7</accession>
<evidence type="ECO:0000256" key="1">
    <source>
        <dbReference type="SAM" id="MobiDB-lite"/>
    </source>
</evidence>
<dbReference type="EMBL" id="RSCD01000016">
    <property type="protein sequence ID" value="RSH88639.1"/>
    <property type="molecule type" value="Genomic_DNA"/>
</dbReference>
<protein>
    <submittedName>
        <fullName evidence="2">Uncharacterized protein</fullName>
    </submittedName>
</protein>
<feature type="compositionally biased region" description="Polar residues" evidence="1">
    <location>
        <begin position="527"/>
        <end position="540"/>
    </location>
</feature>
<feature type="compositionally biased region" description="Pro residues" evidence="1">
    <location>
        <begin position="338"/>
        <end position="347"/>
    </location>
</feature>
<feature type="compositionally biased region" description="Low complexity" evidence="1">
    <location>
        <begin position="197"/>
        <end position="213"/>
    </location>
</feature>
<evidence type="ECO:0000313" key="2">
    <source>
        <dbReference type="EMBL" id="RSH88639.1"/>
    </source>
</evidence>
<feature type="region of interest" description="Disordered" evidence="1">
    <location>
        <begin position="463"/>
        <end position="484"/>
    </location>
</feature>
<dbReference type="Proteomes" id="UP000279259">
    <property type="component" value="Unassembled WGS sequence"/>
</dbReference>
<keyword evidence="3" id="KW-1185">Reference proteome</keyword>
<organism evidence="2 3">
    <name type="scientific">Saitozyma podzolica</name>
    <dbReference type="NCBI Taxonomy" id="1890683"/>
    <lineage>
        <taxon>Eukaryota</taxon>
        <taxon>Fungi</taxon>
        <taxon>Dikarya</taxon>
        <taxon>Basidiomycota</taxon>
        <taxon>Agaricomycotina</taxon>
        <taxon>Tremellomycetes</taxon>
        <taxon>Tremellales</taxon>
        <taxon>Trimorphomycetaceae</taxon>
        <taxon>Saitozyma</taxon>
    </lineage>
</organism>
<feature type="compositionally biased region" description="Low complexity" evidence="1">
    <location>
        <begin position="463"/>
        <end position="472"/>
    </location>
</feature>
<feature type="region of interest" description="Disordered" evidence="1">
    <location>
        <begin position="319"/>
        <end position="350"/>
    </location>
</feature>